<dbReference type="GO" id="GO:0032791">
    <property type="term" value="F:lead ion binding"/>
    <property type="evidence" value="ECO:0007669"/>
    <property type="project" value="TreeGrafter"/>
</dbReference>
<dbReference type="PANTHER" id="PTHR39168:SF1">
    <property type="entry name" value="TRANSCRIPTIONAL REGULATORY PROTEIN"/>
    <property type="match status" value="1"/>
</dbReference>
<dbReference type="PANTHER" id="PTHR39168">
    <property type="entry name" value="TRANSCRIPTIONAL REGULATOR-RELATED"/>
    <property type="match status" value="1"/>
</dbReference>
<dbReference type="InterPro" id="IPR036390">
    <property type="entry name" value="WH_DNA-bd_sf"/>
</dbReference>
<evidence type="ECO:0000259" key="2">
    <source>
        <dbReference type="PROSITE" id="PS50987"/>
    </source>
</evidence>
<organism evidence="3 4">
    <name type="scientific">Azospirillum oryzae</name>
    <dbReference type="NCBI Taxonomy" id="286727"/>
    <lineage>
        <taxon>Bacteria</taxon>
        <taxon>Pseudomonadati</taxon>
        <taxon>Pseudomonadota</taxon>
        <taxon>Alphaproteobacteria</taxon>
        <taxon>Rhodospirillales</taxon>
        <taxon>Azospirillaceae</taxon>
        <taxon>Azospirillum</taxon>
    </lineage>
</organism>
<dbReference type="CDD" id="cd00090">
    <property type="entry name" value="HTH_ARSR"/>
    <property type="match status" value="1"/>
</dbReference>
<gene>
    <name evidence="3" type="ORF">SAMN02982917_5168</name>
</gene>
<proteinExistence type="predicted"/>
<dbReference type="InterPro" id="IPR052543">
    <property type="entry name" value="HTH_Metal-responsive_Reg"/>
</dbReference>
<dbReference type="GO" id="GO:0097063">
    <property type="term" value="F:cadmium ion sensor activity"/>
    <property type="evidence" value="ECO:0007669"/>
    <property type="project" value="TreeGrafter"/>
</dbReference>
<evidence type="ECO:0000256" key="1">
    <source>
        <dbReference type="SAM" id="MobiDB-lite"/>
    </source>
</evidence>
<dbReference type="SUPFAM" id="SSF46785">
    <property type="entry name" value="Winged helix' DNA-binding domain"/>
    <property type="match status" value="1"/>
</dbReference>
<reference evidence="3 4" key="1">
    <citation type="submission" date="2017-04" db="EMBL/GenBank/DDBJ databases">
        <authorList>
            <person name="Afonso C.L."/>
            <person name="Miller P.J."/>
            <person name="Scott M.A."/>
            <person name="Spackman E."/>
            <person name="Goraichik I."/>
            <person name="Dimitrov K.M."/>
            <person name="Suarez D.L."/>
            <person name="Swayne D.E."/>
        </authorList>
    </citation>
    <scope>NUCLEOTIDE SEQUENCE [LARGE SCALE GENOMIC DNA]</scope>
    <source>
        <strain evidence="3 4">A2P</strain>
    </source>
</reference>
<name>A0A1X7H7M9_9PROT</name>
<feature type="domain" description="HTH arsR-type" evidence="2">
    <location>
        <begin position="49"/>
        <end position="144"/>
    </location>
</feature>
<dbReference type="Gene3D" id="1.10.10.10">
    <property type="entry name" value="Winged helix-like DNA-binding domain superfamily/Winged helix DNA-binding domain"/>
    <property type="match status" value="1"/>
</dbReference>
<dbReference type="AlphaFoldDB" id="A0A1X7H7M9"/>
<dbReference type="GO" id="GO:0046686">
    <property type="term" value="P:response to cadmium ion"/>
    <property type="evidence" value="ECO:0007669"/>
    <property type="project" value="TreeGrafter"/>
</dbReference>
<protein>
    <submittedName>
        <fullName evidence="3">Transcriptional regulator, ArsR family</fullName>
    </submittedName>
</protein>
<dbReference type="InterPro" id="IPR036388">
    <property type="entry name" value="WH-like_DNA-bd_sf"/>
</dbReference>
<dbReference type="STRING" id="286727.SAMN02982917_5168"/>
<accession>A0A1X7H7M9</accession>
<dbReference type="NCBIfam" id="NF033788">
    <property type="entry name" value="HTH_metalloreg"/>
    <property type="match status" value="1"/>
</dbReference>
<dbReference type="GO" id="GO:0003700">
    <property type="term" value="F:DNA-binding transcription factor activity"/>
    <property type="evidence" value="ECO:0007669"/>
    <property type="project" value="InterPro"/>
</dbReference>
<dbReference type="InterPro" id="IPR001845">
    <property type="entry name" value="HTH_ArsR_DNA-bd_dom"/>
</dbReference>
<dbReference type="SMART" id="SM00418">
    <property type="entry name" value="HTH_ARSR"/>
    <property type="match status" value="1"/>
</dbReference>
<dbReference type="PRINTS" id="PR00778">
    <property type="entry name" value="HTHARSR"/>
</dbReference>
<dbReference type="EMBL" id="FXAK01000007">
    <property type="protein sequence ID" value="SMF81203.1"/>
    <property type="molecule type" value="Genomic_DNA"/>
</dbReference>
<feature type="region of interest" description="Disordered" evidence="1">
    <location>
        <begin position="1"/>
        <end position="21"/>
    </location>
</feature>
<dbReference type="InterPro" id="IPR011991">
    <property type="entry name" value="ArsR-like_HTH"/>
</dbReference>
<dbReference type="Proteomes" id="UP000192936">
    <property type="component" value="Unassembled WGS sequence"/>
</dbReference>
<dbReference type="GO" id="GO:0003677">
    <property type="term" value="F:DNA binding"/>
    <property type="evidence" value="ECO:0007669"/>
    <property type="project" value="TreeGrafter"/>
</dbReference>
<dbReference type="PROSITE" id="PS50987">
    <property type="entry name" value="HTH_ARSR_2"/>
    <property type="match status" value="1"/>
</dbReference>
<evidence type="ECO:0000313" key="3">
    <source>
        <dbReference type="EMBL" id="SMF81203.1"/>
    </source>
</evidence>
<sequence length="289" mass="30594">MAPSVCKPAHHASPARGRLPRTLRSWTKRRRLTGLAKRPKLMDMNSPSYPTASANGIATIAALIGDPARANILSALMGGQALTAGELSWHAGVGAPTTSGHLAKLSEAGLLAVERQGRHRYYRLASPDIAQAMESLMALAAAGPHRHRPPGPKDEALRTARTCYDHLAGRLGTALAGSLDNRGLVILGDGGALLTTVGREFLVGLGVVLPDGNDRGANGSRRPLCRVCLDWSERRHHLAGRLGAALLTCSLERGWIARIPDSRAVSITDAGTHAFTTFFGIAPEHMTAK</sequence>
<dbReference type="GO" id="GO:0010288">
    <property type="term" value="P:response to lead ion"/>
    <property type="evidence" value="ECO:0007669"/>
    <property type="project" value="TreeGrafter"/>
</dbReference>
<dbReference type="Pfam" id="PF01022">
    <property type="entry name" value="HTH_5"/>
    <property type="match status" value="1"/>
</dbReference>
<evidence type="ECO:0000313" key="4">
    <source>
        <dbReference type="Proteomes" id="UP000192936"/>
    </source>
</evidence>